<comment type="caution">
    <text evidence="5">The sequence shown here is derived from an EMBL/GenBank/DDBJ whole genome shotgun (WGS) entry which is preliminary data.</text>
</comment>
<evidence type="ECO:0000256" key="3">
    <source>
        <dbReference type="ARBA" id="ARBA00022679"/>
    </source>
</evidence>
<dbReference type="SUPFAM" id="SSF53448">
    <property type="entry name" value="Nucleotide-diphospho-sugar transferases"/>
    <property type="match status" value="1"/>
</dbReference>
<keyword evidence="2 5" id="KW-0328">Glycosyltransferase</keyword>
<dbReference type="Pfam" id="PF13641">
    <property type="entry name" value="Glyco_tranf_2_3"/>
    <property type="match status" value="1"/>
</dbReference>
<sequence length="476" mass="54439">MDTSTVKIILQILHYLFFGYAFAAITSYIILSIISGKETIEYLKKNSFVNYKDILSSTMSPSITIIAPAYNESLNVVENVRSLLSNHYVNYNVIIINDGSTDNSLEKLIEAYDLEKVDFIINEKIKTQPLRAGVFKSKNPAFEKLMIVDKENGGKADTLNMGLNISKSKYVACIDVDCLLLEDALQKMIKPFLEETDAKVIATGGVIRIANSCIIRGGKLIDVNLPKKLLVQSQILEYLRAFLLGRMAWSRLNGLLVISGAFGIFDKETAIAVGGYDTKTVGEDMEIIVRMRRYMEEKNEKYKVSYIPDPLCWTEAPDNYKIFISQRNRWTRGTIETLKKHRKIGFNRNYGSFGMLSYPYWLIFERLAPIIEVIGIVYFAILIILKEVRWEYALSFLLLAYIFSVLFSIIALYSEELTFHQYKKKGTGYKLVLLTALEPFVLHPFILYAAIKGNYDYYFNKKKKWGVMQRKGLAST</sequence>
<dbReference type="GO" id="GO:0016757">
    <property type="term" value="F:glycosyltransferase activity"/>
    <property type="evidence" value="ECO:0007669"/>
    <property type="project" value="UniProtKB-KW"/>
</dbReference>
<evidence type="ECO:0000256" key="4">
    <source>
        <dbReference type="SAM" id="Phobius"/>
    </source>
</evidence>
<name>A0ABT8WGQ7_9FLAO</name>
<reference evidence="5" key="1">
    <citation type="submission" date="2023-07" db="EMBL/GenBank/DDBJ databases">
        <title>Two novel species in the genus Flavivirga.</title>
        <authorList>
            <person name="Kwon K."/>
        </authorList>
    </citation>
    <scope>NUCLEOTIDE SEQUENCE</scope>
    <source>
        <strain evidence="5">KCTC 52353</strain>
    </source>
</reference>
<evidence type="ECO:0000313" key="6">
    <source>
        <dbReference type="Proteomes" id="UP001176883"/>
    </source>
</evidence>
<feature type="transmembrane region" description="Helical" evidence="4">
    <location>
        <begin position="12"/>
        <end position="34"/>
    </location>
</feature>
<dbReference type="EC" id="2.4.-.-" evidence="5"/>
<organism evidence="5 6">
    <name type="scientific">Flavivirga aquimarina</name>
    <dbReference type="NCBI Taxonomy" id="2027862"/>
    <lineage>
        <taxon>Bacteria</taxon>
        <taxon>Pseudomonadati</taxon>
        <taxon>Bacteroidota</taxon>
        <taxon>Flavobacteriia</taxon>
        <taxon>Flavobacteriales</taxon>
        <taxon>Flavobacteriaceae</taxon>
        <taxon>Flavivirga</taxon>
    </lineage>
</organism>
<dbReference type="PANTHER" id="PTHR43630:SF1">
    <property type="entry name" value="POLY-BETA-1,6-N-ACETYL-D-GLUCOSAMINE SYNTHASE"/>
    <property type="match status" value="1"/>
</dbReference>
<dbReference type="PANTHER" id="PTHR43630">
    <property type="entry name" value="POLY-BETA-1,6-N-ACETYL-D-GLUCOSAMINE SYNTHASE"/>
    <property type="match status" value="1"/>
</dbReference>
<keyword evidence="4" id="KW-0472">Membrane</keyword>
<keyword evidence="3 5" id="KW-0808">Transferase</keyword>
<gene>
    <name evidence="5" type="ORF">Q4Q35_20885</name>
</gene>
<evidence type="ECO:0000256" key="2">
    <source>
        <dbReference type="ARBA" id="ARBA00022676"/>
    </source>
</evidence>
<evidence type="ECO:0000256" key="1">
    <source>
        <dbReference type="ARBA" id="ARBA00006739"/>
    </source>
</evidence>
<protein>
    <submittedName>
        <fullName evidence="5">Glycosyltransferase</fullName>
        <ecNumber evidence="5">2.4.-.-</ecNumber>
    </submittedName>
</protein>
<proteinExistence type="inferred from homology"/>
<keyword evidence="4" id="KW-1133">Transmembrane helix</keyword>
<keyword evidence="4" id="KW-0812">Transmembrane</keyword>
<feature type="transmembrane region" description="Helical" evidence="4">
    <location>
        <begin position="367"/>
        <end position="385"/>
    </location>
</feature>
<dbReference type="Gene3D" id="3.90.550.10">
    <property type="entry name" value="Spore Coat Polysaccharide Biosynthesis Protein SpsA, Chain A"/>
    <property type="match status" value="1"/>
</dbReference>
<dbReference type="RefSeq" id="WP_303280000.1">
    <property type="nucleotide sequence ID" value="NZ_JAUOEK010000184.1"/>
</dbReference>
<feature type="transmembrane region" description="Helical" evidence="4">
    <location>
        <begin position="392"/>
        <end position="411"/>
    </location>
</feature>
<evidence type="ECO:0000313" key="5">
    <source>
        <dbReference type="EMBL" id="MDO5972262.1"/>
    </source>
</evidence>
<dbReference type="EMBL" id="JAUOEK010000184">
    <property type="protein sequence ID" value="MDO5972262.1"/>
    <property type="molecule type" value="Genomic_DNA"/>
</dbReference>
<feature type="transmembrane region" description="Helical" evidence="4">
    <location>
        <begin position="431"/>
        <end position="451"/>
    </location>
</feature>
<dbReference type="CDD" id="cd06423">
    <property type="entry name" value="CESA_like"/>
    <property type="match status" value="1"/>
</dbReference>
<keyword evidence="6" id="KW-1185">Reference proteome</keyword>
<dbReference type="InterPro" id="IPR029044">
    <property type="entry name" value="Nucleotide-diphossugar_trans"/>
</dbReference>
<comment type="similarity">
    <text evidence="1">Belongs to the glycosyltransferase 2 family.</text>
</comment>
<accession>A0ABT8WGQ7</accession>
<dbReference type="Proteomes" id="UP001176883">
    <property type="component" value="Unassembled WGS sequence"/>
</dbReference>